<evidence type="ECO:0000313" key="2">
    <source>
        <dbReference type="Proteomes" id="UP000204280"/>
    </source>
</evidence>
<sequence>MLNLPEDVSVIMTFKEFDGKIHRVRKMTQGFIIAKACVAFRESRRDFRIFPMNSKTKYTKVSTELAWNEGMTLSEFEEYLND</sequence>
<dbReference type="KEGG" id="vg:26647983"/>
<dbReference type="Proteomes" id="UP000204280">
    <property type="component" value="Segment"/>
</dbReference>
<proteinExistence type="predicted"/>
<name>A0A0K1LNI9_9CAUD</name>
<dbReference type="RefSeq" id="YP_009203783.1">
    <property type="nucleotide sequence ID" value="NC_028857.1"/>
</dbReference>
<gene>
    <name evidence="1" type="ORF">CPT_Merlin69</name>
</gene>
<dbReference type="EMBL" id="KT001915">
    <property type="protein sequence ID" value="AKU43715.1"/>
    <property type="molecule type" value="Genomic_DNA"/>
</dbReference>
<keyword evidence="2" id="KW-1185">Reference proteome</keyword>
<dbReference type="OrthoDB" id="28231at10239"/>
<accession>A0A0K1LNI9</accession>
<organism evidence="1 2">
    <name type="scientific">Citrobacter phage Merlin</name>
    <dbReference type="NCBI Taxonomy" id="1675602"/>
    <lineage>
        <taxon>Viruses</taxon>
        <taxon>Duplodnaviria</taxon>
        <taxon>Heunggongvirae</taxon>
        <taxon>Uroviricota</taxon>
        <taxon>Caudoviricetes</taxon>
        <taxon>Pantevenvirales</taxon>
        <taxon>Straboviridae</taxon>
        <taxon>Tevenvirinae</taxon>
        <taxon>Moonvirus</taxon>
        <taxon>Moonvirus merlin</taxon>
    </lineage>
</organism>
<protein>
    <submittedName>
        <fullName evidence="1">Uncharacterized protein</fullName>
    </submittedName>
</protein>
<evidence type="ECO:0000313" key="1">
    <source>
        <dbReference type="EMBL" id="AKU43715.1"/>
    </source>
</evidence>
<reference evidence="1 2" key="1">
    <citation type="journal article" date="2015" name="Genome Announc.">
        <title>Complete Genome Sequence of Citrobacter freundii Myophage Merlin.</title>
        <authorList>
            <person name="LeSage K.C."/>
            <person name="Hargrove E.C."/>
            <person name="Cahill J.L."/>
            <person name="Rasche E.S."/>
            <person name="Kuty Everett G.F."/>
        </authorList>
    </citation>
    <scope>NUCLEOTIDE SEQUENCE [LARGE SCALE GENOMIC DNA]</scope>
</reference>
<dbReference type="GeneID" id="26647983"/>